<evidence type="ECO:0000256" key="1">
    <source>
        <dbReference type="ARBA" id="ARBA00004377"/>
    </source>
</evidence>
<keyword evidence="3" id="KW-0997">Cell inner membrane</keyword>
<evidence type="ECO:0000256" key="7">
    <source>
        <dbReference type="ARBA" id="ARBA00037355"/>
    </source>
</evidence>
<evidence type="ECO:0000256" key="8">
    <source>
        <dbReference type="SAM" id="MobiDB-lite"/>
    </source>
</evidence>
<dbReference type="CDD" id="cd06259">
    <property type="entry name" value="YdcF-like"/>
    <property type="match status" value="1"/>
</dbReference>
<evidence type="ECO:0000256" key="5">
    <source>
        <dbReference type="ARBA" id="ARBA00022989"/>
    </source>
</evidence>
<keyword evidence="4 9" id="KW-0812">Transmembrane</keyword>
<reference evidence="12" key="1">
    <citation type="journal article" date="2019" name="Int. J. Syst. Evol. Microbiol.">
        <title>The Global Catalogue of Microorganisms (GCM) 10K type strain sequencing project: providing services to taxonomists for standard genome sequencing and annotation.</title>
        <authorList>
            <consortium name="The Broad Institute Genomics Platform"/>
            <consortium name="The Broad Institute Genome Sequencing Center for Infectious Disease"/>
            <person name="Wu L."/>
            <person name="Ma J."/>
        </authorList>
    </citation>
    <scope>NUCLEOTIDE SEQUENCE [LARGE SCALE GENOMIC DNA]</scope>
    <source>
        <strain evidence="12">NBRC 15640</strain>
    </source>
</reference>
<keyword evidence="6 9" id="KW-0472">Membrane</keyword>
<evidence type="ECO:0000256" key="6">
    <source>
        <dbReference type="ARBA" id="ARBA00023136"/>
    </source>
</evidence>
<dbReference type="Proteomes" id="UP001156690">
    <property type="component" value="Unassembled WGS sequence"/>
</dbReference>
<proteinExistence type="predicted"/>
<evidence type="ECO:0000313" key="12">
    <source>
        <dbReference type="Proteomes" id="UP001156690"/>
    </source>
</evidence>
<gene>
    <name evidence="11" type="ORF">GCM10007932_48880</name>
</gene>
<feature type="compositionally biased region" description="Polar residues" evidence="8">
    <location>
        <begin position="234"/>
        <end position="250"/>
    </location>
</feature>
<name>A0AAV5NZU7_9VIBR</name>
<dbReference type="Pfam" id="PF02698">
    <property type="entry name" value="DUF218"/>
    <property type="match status" value="1"/>
</dbReference>
<organism evidence="11 12">
    <name type="scientific">Vibrio penaeicida</name>
    <dbReference type="NCBI Taxonomy" id="104609"/>
    <lineage>
        <taxon>Bacteria</taxon>
        <taxon>Pseudomonadati</taxon>
        <taxon>Pseudomonadota</taxon>
        <taxon>Gammaproteobacteria</taxon>
        <taxon>Vibrionales</taxon>
        <taxon>Vibrionaceae</taxon>
        <taxon>Vibrio</taxon>
    </lineage>
</organism>
<keyword evidence="5 9" id="KW-1133">Transmembrane helix</keyword>
<feature type="transmembrane region" description="Helical" evidence="9">
    <location>
        <begin position="12"/>
        <end position="35"/>
    </location>
</feature>
<accession>A0AAV5NZU7</accession>
<dbReference type="InterPro" id="IPR003848">
    <property type="entry name" value="DUF218"/>
</dbReference>
<sequence>MLKLSLPSSLILWLRRAALVILLSGITLLGTLIFIDRWISWQTESQVYFEPETLPDHDVALVLGTSKYIGRTLNDFYTHRINTAIQLFLDKKVSSYLLSGDNAHRSYNEPWTMKRDLLKAGIPEDAIYLDYAGFRTLDSVVRAKAIFDADDFIIVTQAFHCERALYIANYHGIKAVCLAVPGPTGSGGWFVRVREVLARANALIDLYIIDKQPKFMGPKVPIESIEGPHLPISVLNNDSSEQVGNAQTPEENLEKEGSPEPSTF</sequence>
<feature type="domain" description="DUF218" evidence="10">
    <location>
        <begin position="58"/>
        <end position="198"/>
    </location>
</feature>
<comment type="subcellular location">
    <subcellularLocation>
        <location evidence="1">Cell inner membrane</location>
        <topology evidence="1">Single-pass membrane protein</topology>
    </subcellularLocation>
</comment>
<keyword evidence="12" id="KW-1185">Reference proteome</keyword>
<dbReference type="RefSeq" id="WP_126608864.1">
    <property type="nucleotide sequence ID" value="NZ_AP025144.1"/>
</dbReference>
<evidence type="ECO:0000256" key="3">
    <source>
        <dbReference type="ARBA" id="ARBA00022519"/>
    </source>
</evidence>
<dbReference type="EMBL" id="BSNX01000073">
    <property type="protein sequence ID" value="GLQ75526.1"/>
    <property type="molecule type" value="Genomic_DNA"/>
</dbReference>
<feature type="region of interest" description="Disordered" evidence="8">
    <location>
        <begin position="232"/>
        <end position="264"/>
    </location>
</feature>
<dbReference type="AlphaFoldDB" id="A0AAV5NZU7"/>
<evidence type="ECO:0000313" key="11">
    <source>
        <dbReference type="EMBL" id="GLQ75526.1"/>
    </source>
</evidence>
<keyword evidence="2" id="KW-1003">Cell membrane</keyword>
<protein>
    <submittedName>
        <fullName evidence="11">SanA protein</fullName>
    </submittedName>
</protein>
<evidence type="ECO:0000256" key="4">
    <source>
        <dbReference type="ARBA" id="ARBA00022692"/>
    </source>
</evidence>
<comment type="caution">
    <text evidence="11">The sequence shown here is derived from an EMBL/GenBank/DDBJ whole genome shotgun (WGS) entry which is preliminary data.</text>
</comment>
<evidence type="ECO:0000256" key="9">
    <source>
        <dbReference type="SAM" id="Phobius"/>
    </source>
</evidence>
<evidence type="ECO:0000259" key="10">
    <source>
        <dbReference type="Pfam" id="PF02698"/>
    </source>
</evidence>
<dbReference type="PANTHER" id="PTHR30336">
    <property type="entry name" value="INNER MEMBRANE PROTEIN, PROBABLE PERMEASE"/>
    <property type="match status" value="1"/>
</dbReference>
<dbReference type="PANTHER" id="PTHR30336:SF0">
    <property type="entry name" value="PROTEIN SANA"/>
    <property type="match status" value="1"/>
</dbReference>
<comment type="function">
    <text evidence="7">Participates in the barrier function of the cell envelope.</text>
</comment>
<evidence type="ECO:0000256" key="2">
    <source>
        <dbReference type="ARBA" id="ARBA00022475"/>
    </source>
</evidence>
<dbReference type="GO" id="GO:0005886">
    <property type="term" value="C:plasma membrane"/>
    <property type="evidence" value="ECO:0007669"/>
    <property type="project" value="UniProtKB-SubCell"/>
</dbReference>
<dbReference type="InterPro" id="IPR051599">
    <property type="entry name" value="Cell_Envelope_Assoc"/>
</dbReference>